<keyword evidence="4" id="KW-1185">Reference proteome</keyword>
<organism evidence="3 4">
    <name type="scientific">Flavobacterium psychrotolerans</name>
    <dbReference type="NCBI Taxonomy" id="2169410"/>
    <lineage>
        <taxon>Bacteria</taxon>
        <taxon>Pseudomonadati</taxon>
        <taxon>Bacteroidota</taxon>
        <taxon>Flavobacteriia</taxon>
        <taxon>Flavobacteriales</taxon>
        <taxon>Flavobacteriaceae</taxon>
        <taxon>Flavobacterium</taxon>
    </lineage>
</organism>
<feature type="signal peptide" evidence="1">
    <location>
        <begin position="1"/>
        <end position="20"/>
    </location>
</feature>
<feature type="domain" description="Putative beta-lactamase-inhibitor-like PepSY-like" evidence="2">
    <location>
        <begin position="50"/>
        <end position="134"/>
    </location>
</feature>
<accession>A0A2U1JFR3</accession>
<reference evidence="3 4" key="1">
    <citation type="submission" date="2018-04" db="EMBL/GenBank/DDBJ databases">
        <title>Flavobacterium sp. nov., isolated from glacier ice.</title>
        <authorList>
            <person name="Liu Q."/>
            <person name="Xin Y.-H."/>
        </authorList>
    </citation>
    <scope>NUCLEOTIDE SEQUENCE [LARGE SCALE GENOMIC DNA]</scope>
    <source>
        <strain evidence="3 4">RB1R5</strain>
    </source>
</reference>
<dbReference type="RefSeq" id="WP_116725894.1">
    <property type="nucleotide sequence ID" value="NZ_QCZI01000024.1"/>
</dbReference>
<keyword evidence="1" id="KW-0732">Signal</keyword>
<sequence length="139" mass="15568">MNKSIFIAMVFLFTIATSFAQNGIPKEVLTAFSQKYPNVKKAKWDKENKDYEAGFEVDKIDNSVLFDVKGNILETEVAIAKSQLPNGVLEYVAKHYVGQKVKGSAKINSTKEGVIFEVEVKGKDLLFDPNGKFIRESKD</sequence>
<name>A0A2U1JFR3_9FLAO</name>
<dbReference type="EMBL" id="QCZI01000024">
    <property type="protein sequence ID" value="PWA03951.1"/>
    <property type="molecule type" value="Genomic_DNA"/>
</dbReference>
<feature type="chain" id="PRO_5015526882" description="Putative beta-lactamase-inhibitor-like PepSY-like domain-containing protein" evidence="1">
    <location>
        <begin position="21"/>
        <end position="139"/>
    </location>
</feature>
<evidence type="ECO:0000313" key="3">
    <source>
        <dbReference type="EMBL" id="PWA03951.1"/>
    </source>
</evidence>
<comment type="caution">
    <text evidence="3">The sequence shown here is derived from an EMBL/GenBank/DDBJ whole genome shotgun (WGS) entry which is preliminary data.</text>
</comment>
<dbReference type="Pfam" id="PF11396">
    <property type="entry name" value="PepSY_like"/>
    <property type="match status" value="1"/>
</dbReference>
<dbReference type="Gene3D" id="3.10.450.360">
    <property type="match status" value="1"/>
</dbReference>
<evidence type="ECO:0000256" key="1">
    <source>
        <dbReference type="SAM" id="SignalP"/>
    </source>
</evidence>
<dbReference type="AlphaFoldDB" id="A0A2U1JFR3"/>
<dbReference type="InterPro" id="IPR021533">
    <property type="entry name" value="PepSY-like"/>
</dbReference>
<dbReference type="Proteomes" id="UP000245449">
    <property type="component" value="Unassembled WGS sequence"/>
</dbReference>
<dbReference type="SUPFAM" id="SSF160574">
    <property type="entry name" value="BT0923-like"/>
    <property type="match status" value="1"/>
</dbReference>
<evidence type="ECO:0000259" key="2">
    <source>
        <dbReference type="Pfam" id="PF11396"/>
    </source>
</evidence>
<gene>
    <name evidence="3" type="ORF">DB895_13490</name>
</gene>
<proteinExistence type="predicted"/>
<protein>
    <recommendedName>
        <fullName evidence="2">Putative beta-lactamase-inhibitor-like PepSY-like domain-containing protein</fullName>
    </recommendedName>
</protein>
<dbReference type="OrthoDB" id="1121502at2"/>
<evidence type="ECO:0000313" key="4">
    <source>
        <dbReference type="Proteomes" id="UP000245449"/>
    </source>
</evidence>